<dbReference type="Proteomes" id="UP001500973">
    <property type="component" value="Unassembled WGS sequence"/>
</dbReference>
<protein>
    <submittedName>
        <fullName evidence="1">Uncharacterized protein</fullName>
    </submittedName>
</protein>
<accession>A0ABN1Z4P9</accession>
<name>A0ABN1Z4P9_9ACTN</name>
<sequence length="63" mass="6793">MFPPDEEGGRAVRAGGVRLGRAFSLRDVAGFLQTAGLPEVDDLDVAGAEWIEWRGGGPDVWEH</sequence>
<dbReference type="EMBL" id="BAAAIZ010000090">
    <property type="protein sequence ID" value="GAA1431759.1"/>
    <property type="molecule type" value="Genomic_DNA"/>
</dbReference>
<proteinExistence type="predicted"/>
<keyword evidence="2" id="KW-1185">Reference proteome</keyword>
<evidence type="ECO:0000313" key="1">
    <source>
        <dbReference type="EMBL" id="GAA1431759.1"/>
    </source>
</evidence>
<evidence type="ECO:0000313" key="2">
    <source>
        <dbReference type="Proteomes" id="UP001500973"/>
    </source>
</evidence>
<gene>
    <name evidence="1" type="ORF">GCM10009601_51400</name>
</gene>
<reference evidence="1 2" key="1">
    <citation type="journal article" date="2019" name="Int. J. Syst. Evol. Microbiol.">
        <title>The Global Catalogue of Microorganisms (GCM) 10K type strain sequencing project: providing services to taxonomists for standard genome sequencing and annotation.</title>
        <authorList>
            <consortium name="The Broad Institute Genomics Platform"/>
            <consortium name="The Broad Institute Genome Sequencing Center for Infectious Disease"/>
            <person name="Wu L."/>
            <person name="Ma J."/>
        </authorList>
    </citation>
    <scope>NUCLEOTIDE SEQUENCE [LARGE SCALE GENOMIC DNA]</scope>
    <source>
        <strain evidence="1 2">JCM 11756</strain>
    </source>
</reference>
<organism evidence="1 2">
    <name type="scientific">Streptomyces thermospinosisporus</name>
    <dbReference type="NCBI Taxonomy" id="161482"/>
    <lineage>
        <taxon>Bacteria</taxon>
        <taxon>Bacillati</taxon>
        <taxon>Actinomycetota</taxon>
        <taxon>Actinomycetes</taxon>
        <taxon>Kitasatosporales</taxon>
        <taxon>Streptomycetaceae</taxon>
        <taxon>Streptomyces</taxon>
    </lineage>
</organism>
<comment type="caution">
    <text evidence="1">The sequence shown here is derived from an EMBL/GenBank/DDBJ whole genome shotgun (WGS) entry which is preliminary data.</text>
</comment>